<protein>
    <submittedName>
        <fullName evidence="1">Uncharacterized protein</fullName>
    </submittedName>
</protein>
<gene>
    <name evidence="1" type="ORF">METZ01_LOCUS138515</name>
</gene>
<evidence type="ECO:0000313" key="1">
    <source>
        <dbReference type="EMBL" id="SVA85661.1"/>
    </source>
</evidence>
<reference evidence="1" key="1">
    <citation type="submission" date="2018-05" db="EMBL/GenBank/DDBJ databases">
        <authorList>
            <person name="Lanie J.A."/>
            <person name="Ng W.-L."/>
            <person name="Kazmierczak K.M."/>
            <person name="Andrzejewski T.M."/>
            <person name="Davidsen T.M."/>
            <person name="Wayne K.J."/>
            <person name="Tettelin H."/>
            <person name="Glass J.I."/>
            <person name="Rusch D."/>
            <person name="Podicherti R."/>
            <person name="Tsui H.-C.T."/>
            <person name="Winkler M.E."/>
        </authorList>
    </citation>
    <scope>NUCLEOTIDE SEQUENCE</scope>
</reference>
<proteinExistence type="predicted"/>
<dbReference type="EMBL" id="UINC01020390">
    <property type="protein sequence ID" value="SVA85661.1"/>
    <property type="molecule type" value="Genomic_DNA"/>
</dbReference>
<sequence length="28" mass="2854">MPESDLILSPHGVLLVGEGLAAEIQPAP</sequence>
<name>A0A381Z9L2_9ZZZZ</name>
<accession>A0A381Z9L2</accession>
<organism evidence="1">
    <name type="scientific">marine metagenome</name>
    <dbReference type="NCBI Taxonomy" id="408172"/>
    <lineage>
        <taxon>unclassified sequences</taxon>
        <taxon>metagenomes</taxon>
        <taxon>ecological metagenomes</taxon>
    </lineage>
</organism>
<dbReference type="AlphaFoldDB" id="A0A381Z9L2"/>